<dbReference type="GO" id="GO:0008422">
    <property type="term" value="F:beta-glucosidase activity"/>
    <property type="evidence" value="ECO:0007669"/>
    <property type="project" value="TreeGrafter"/>
</dbReference>
<evidence type="ECO:0000313" key="5">
    <source>
        <dbReference type="EMBL" id="KAK7270204.1"/>
    </source>
</evidence>
<dbReference type="GO" id="GO:0005975">
    <property type="term" value="P:carbohydrate metabolic process"/>
    <property type="evidence" value="ECO:0007669"/>
    <property type="project" value="InterPro"/>
</dbReference>
<name>A0AAN9I9T3_CROPI</name>
<dbReference type="Pfam" id="PF00232">
    <property type="entry name" value="Glyco_hydro_1"/>
    <property type="match status" value="1"/>
</dbReference>
<evidence type="ECO:0008006" key="7">
    <source>
        <dbReference type="Google" id="ProtNLM"/>
    </source>
</evidence>
<dbReference type="PROSITE" id="PS00653">
    <property type="entry name" value="GLYCOSYL_HYDROL_F1_2"/>
    <property type="match status" value="1"/>
</dbReference>
<sequence>MGPETSMSFAFMLTVLLFNLVVGVLSADKYSRDEFPADFVFGSATSAYQVEGAAKEDGRTPSIWDTFAHAGYSYGANGDVACDEYHKYKEDVRLMVETGLDAYRFSISWSRLIPTIILITNLYTLWETKF</sequence>
<reference evidence="5 6" key="1">
    <citation type="submission" date="2024-01" db="EMBL/GenBank/DDBJ databases">
        <title>The genomes of 5 underutilized Papilionoideae crops provide insights into root nodulation and disease resistanc.</title>
        <authorList>
            <person name="Yuan L."/>
        </authorList>
    </citation>
    <scope>NUCLEOTIDE SEQUENCE [LARGE SCALE GENOMIC DNA]</scope>
    <source>
        <strain evidence="5">ZHUSHIDOU_FW_LH</strain>
        <tissue evidence="5">Leaf</tissue>
    </source>
</reference>
<keyword evidence="2" id="KW-0378">Hydrolase</keyword>
<keyword evidence="4" id="KW-0732">Signal</keyword>
<protein>
    <recommendedName>
        <fullName evidence="7">Glycosyl hydrolase</fullName>
    </recommendedName>
</protein>
<dbReference type="PANTHER" id="PTHR10353:SF29">
    <property type="entry name" value="BETA-GLUCOSIDASE 11"/>
    <property type="match status" value="1"/>
</dbReference>
<dbReference type="SUPFAM" id="SSF51445">
    <property type="entry name" value="(Trans)glycosidases"/>
    <property type="match status" value="1"/>
</dbReference>
<gene>
    <name evidence="5" type="ORF">RIF29_23177</name>
</gene>
<evidence type="ECO:0000256" key="3">
    <source>
        <dbReference type="RuleBase" id="RU003690"/>
    </source>
</evidence>
<dbReference type="AlphaFoldDB" id="A0AAN9I9T3"/>
<evidence type="ECO:0000256" key="1">
    <source>
        <dbReference type="ARBA" id="ARBA00010838"/>
    </source>
</evidence>
<dbReference type="Proteomes" id="UP001372338">
    <property type="component" value="Unassembled WGS sequence"/>
</dbReference>
<keyword evidence="6" id="KW-1185">Reference proteome</keyword>
<dbReference type="Gene3D" id="3.20.20.80">
    <property type="entry name" value="Glycosidases"/>
    <property type="match status" value="1"/>
</dbReference>
<dbReference type="InterPro" id="IPR017853">
    <property type="entry name" value="GH"/>
</dbReference>
<proteinExistence type="inferred from homology"/>
<evidence type="ECO:0000256" key="4">
    <source>
        <dbReference type="SAM" id="SignalP"/>
    </source>
</evidence>
<comment type="caution">
    <text evidence="5">The sequence shown here is derived from an EMBL/GenBank/DDBJ whole genome shotgun (WGS) entry which is preliminary data.</text>
</comment>
<evidence type="ECO:0000256" key="2">
    <source>
        <dbReference type="ARBA" id="ARBA00022801"/>
    </source>
</evidence>
<dbReference type="PANTHER" id="PTHR10353">
    <property type="entry name" value="GLYCOSYL HYDROLASE"/>
    <property type="match status" value="1"/>
</dbReference>
<evidence type="ECO:0000313" key="6">
    <source>
        <dbReference type="Proteomes" id="UP001372338"/>
    </source>
</evidence>
<comment type="similarity">
    <text evidence="1 3">Belongs to the glycosyl hydrolase 1 family.</text>
</comment>
<dbReference type="EMBL" id="JAYWIO010000004">
    <property type="protein sequence ID" value="KAK7270204.1"/>
    <property type="molecule type" value="Genomic_DNA"/>
</dbReference>
<accession>A0AAN9I9T3</accession>
<feature type="signal peptide" evidence="4">
    <location>
        <begin position="1"/>
        <end position="27"/>
    </location>
</feature>
<dbReference type="InterPro" id="IPR001360">
    <property type="entry name" value="Glyco_hydro_1"/>
</dbReference>
<feature type="chain" id="PRO_5042824755" description="Glycosyl hydrolase" evidence="4">
    <location>
        <begin position="28"/>
        <end position="130"/>
    </location>
</feature>
<dbReference type="InterPro" id="IPR033132">
    <property type="entry name" value="GH_1_N_CS"/>
</dbReference>
<organism evidence="5 6">
    <name type="scientific">Crotalaria pallida</name>
    <name type="common">Smooth rattlebox</name>
    <name type="synonym">Crotalaria striata</name>
    <dbReference type="NCBI Taxonomy" id="3830"/>
    <lineage>
        <taxon>Eukaryota</taxon>
        <taxon>Viridiplantae</taxon>
        <taxon>Streptophyta</taxon>
        <taxon>Embryophyta</taxon>
        <taxon>Tracheophyta</taxon>
        <taxon>Spermatophyta</taxon>
        <taxon>Magnoliopsida</taxon>
        <taxon>eudicotyledons</taxon>
        <taxon>Gunneridae</taxon>
        <taxon>Pentapetalae</taxon>
        <taxon>rosids</taxon>
        <taxon>fabids</taxon>
        <taxon>Fabales</taxon>
        <taxon>Fabaceae</taxon>
        <taxon>Papilionoideae</taxon>
        <taxon>50 kb inversion clade</taxon>
        <taxon>genistoids sensu lato</taxon>
        <taxon>core genistoids</taxon>
        <taxon>Crotalarieae</taxon>
        <taxon>Crotalaria</taxon>
    </lineage>
</organism>